<dbReference type="InterPro" id="IPR011993">
    <property type="entry name" value="PH-like_dom_sf"/>
</dbReference>
<reference evidence="5 6" key="1">
    <citation type="submission" date="2014-06" db="EMBL/GenBank/DDBJ databases">
        <authorList>
            <person name="Swart Estienne"/>
        </authorList>
    </citation>
    <scope>NUCLEOTIDE SEQUENCE [LARGE SCALE GENOMIC DNA]</scope>
    <source>
        <strain evidence="5 6">130c</strain>
    </source>
</reference>
<accession>A0A078AV21</accession>
<feature type="region of interest" description="Disordered" evidence="2">
    <location>
        <begin position="915"/>
        <end position="936"/>
    </location>
</feature>
<name>A0A078AV21_STYLE</name>
<dbReference type="Gene3D" id="2.30.29.30">
    <property type="entry name" value="Pleckstrin-homology domain (PH domain)/Phosphotyrosine-binding domain (PTB)"/>
    <property type="match status" value="1"/>
</dbReference>
<sequence>MSTQNNNVKPTSSTARRKNNFFIEEVNLFKELQLKEKQQQVIVDLFQDLIPNLYQLRNNYQSQINQIAKTYTQTFEQCDALQKQSFIDLTCKLCSSSSQILDFKDTQDSIKKLRVTLKEMKNFNLNVDLIKQFGELETNYLKLLKDRYVMTKAENETAELLNEIMKSQQDPQIKYIISIIESQEEKIISKFKDNEEINKKMMAKQSTYSQKADIIIKQAEKVVYQHENAQEQITQQAREVFQSYLNQEISMFKKNDPKQQSNQEQENSNLNDIPNSNVKEQEKSRQGQKPELIMKLESLQEQDIIEEKILEYFKLIQNSRDEEILKNCKQLSSLKLLLNMIKACMNTEKNFSIELKKILPSDSVFKLLSDTELAPTVKQIIEYIKEMIDIHESMSQQYTLIFPKMEIIIQNIEQSVSNYEQVSDSQITDIKTIIQNYAAGQAKITKQLQANPKKQLEEQLLKERQDQKTDFVIMLSSLIQNTINMACYTQTDIDHVFEKYDEEVQLVLEDIVEDSNQCILRSSQKLLDFVQDELKFCYGNKFYKDSMKLLFKKIYKNHELNSNSSNNGSQSNNNNNKLENNNNIGSDNLSQSIISDNIINNKNEDSKSSNQSNLSQKGEQYTSQADIEINVDLVQKDYFNNQRTQSCKGAHFNSIRDKQNEYLLNKCKSMIQPNHLQMEYVSGNAIILATIKTKLINEMLARESILEEEKYSAQILSIKEKQLKKSEDQVQQMKQSVKQDDNSIQFIYENYGFIGPQEEIKNSYACAAKLKILLQGRMYITTHRIVFHSYFNDRNVFFGSNTKIQFLLKEVKELEKQYSAMVFDNSMILKTIDNGEYFFSSYVNRDQCFDLIAETIKSKRKQSKSQVISKQNSFKSIDQSQNQEGQQPYNDAAQQQQEDNNFFEQQLEEEANQLNVQNKSEIQQEDEQGVIEEEENLDSKAQLEQAKISRKFIIDDQYLKLEKDRLDQVRKLVQNFDGFNLQTFQDNLQMDIQVIVKNYFNYSEKNPAFENLSILEYLEKYVLTNIDLNFSPNVYTEIPEYFKDHNYDVSDQQEFQNWPLKVEYQFSITHLTENPKFMQPKSNKGVMSVVHYFISPRYVIRKAILQNEGFTFADCFNIEWLLQFKETEGSSDKISNVTNVESRFRVNMLKPVRFLQGTLIKETEKSLKDSYGDQYLKVLKEKLIIVNQSWEKQKIQQIESQKLSRSLISTAPSNNQQKKIQKENSSNHSQKQQISKPQIKEQNIKQQAEVVLSNSALNEQLNRIENFIQKKADENSQIQNGIKSEIQDLRSSVDNMSKIVYAFVGLNIFIILVILFLH</sequence>
<feature type="compositionally biased region" description="Acidic residues" evidence="2">
    <location>
        <begin position="923"/>
        <end position="936"/>
    </location>
</feature>
<feature type="transmembrane region" description="Helical" evidence="3">
    <location>
        <begin position="1299"/>
        <end position="1317"/>
    </location>
</feature>
<proteinExistence type="predicted"/>
<dbReference type="EMBL" id="CCKQ01013088">
    <property type="protein sequence ID" value="CDW84713.1"/>
    <property type="molecule type" value="Genomic_DNA"/>
</dbReference>
<evidence type="ECO:0000256" key="2">
    <source>
        <dbReference type="SAM" id="MobiDB-lite"/>
    </source>
</evidence>
<dbReference type="OrthoDB" id="2162691at2759"/>
<dbReference type="PANTHER" id="PTHR46645">
    <property type="entry name" value="GRAM DOMAIN-CONTAINING PROTEIN 2B-RELATED"/>
    <property type="match status" value="1"/>
</dbReference>
<dbReference type="Proteomes" id="UP000039865">
    <property type="component" value="Unassembled WGS sequence"/>
</dbReference>
<keyword evidence="1" id="KW-0175">Coiled coil</keyword>
<keyword evidence="3" id="KW-1133">Transmembrane helix</keyword>
<organism evidence="5 6">
    <name type="scientific">Stylonychia lemnae</name>
    <name type="common">Ciliate</name>
    <dbReference type="NCBI Taxonomy" id="5949"/>
    <lineage>
        <taxon>Eukaryota</taxon>
        <taxon>Sar</taxon>
        <taxon>Alveolata</taxon>
        <taxon>Ciliophora</taxon>
        <taxon>Intramacronucleata</taxon>
        <taxon>Spirotrichea</taxon>
        <taxon>Stichotrichia</taxon>
        <taxon>Sporadotrichida</taxon>
        <taxon>Oxytrichidae</taxon>
        <taxon>Stylonychinae</taxon>
        <taxon>Stylonychia</taxon>
    </lineage>
</organism>
<feature type="domain" description="GRAM" evidence="4">
    <location>
        <begin position="744"/>
        <end position="818"/>
    </location>
</feature>
<dbReference type="InParanoid" id="A0A078AV21"/>
<keyword evidence="3" id="KW-0812">Transmembrane</keyword>
<evidence type="ECO:0000313" key="6">
    <source>
        <dbReference type="Proteomes" id="UP000039865"/>
    </source>
</evidence>
<feature type="region of interest" description="Disordered" evidence="2">
    <location>
        <begin position="561"/>
        <end position="586"/>
    </location>
</feature>
<feature type="compositionally biased region" description="Low complexity" evidence="2">
    <location>
        <begin position="608"/>
        <end position="617"/>
    </location>
</feature>
<evidence type="ECO:0000256" key="3">
    <source>
        <dbReference type="SAM" id="Phobius"/>
    </source>
</evidence>
<feature type="compositionally biased region" description="Polar residues" evidence="2">
    <location>
        <begin position="1212"/>
        <end position="1228"/>
    </location>
</feature>
<dbReference type="Pfam" id="PF02893">
    <property type="entry name" value="GRAM"/>
    <property type="match status" value="1"/>
</dbReference>
<feature type="coiled-coil region" evidence="1">
    <location>
        <begin position="716"/>
        <end position="743"/>
    </location>
</feature>
<gene>
    <name evidence="5" type="primary">Contig10829.g11577</name>
    <name evidence="5" type="ORF">STYLEM_13779</name>
</gene>
<feature type="region of interest" description="Disordered" evidence="2">
    <location>
        <begin position="867"/>
        <end position="895"/>
    </location>
</feature>
<evidence type="ECO:0000313" key="5">
    <source>
        <dbReference type="EMBL" id="CDW84713.1"/>
    </source>
</evidence>
<keyword evidence="3" id="KW-0472">Membrane</keyword>
<protein>
    <recommendedName>
        <fullName evidence="4">GRAM domain-containing protein</fullName>
    </recommendedName>
</protein>
<dbReference type="InterPro" id="IPR052633">
    <property type="entry name" value="GRAM_domain_protein_2B"/>
</dbReference>
<feature type="compositionally biased region" description="Low complexity" evidence="2">
    <location>
        <begin position="259"/>
        <end position="271"/>
    </location>
</feature>
<keyword evidence="6" id="KW-1185">Reference proteome</keyword>
<dbReference type="InterPro" id="IPR004182">
    <property type="entry name" value="GRAM"/>
</dbReference>
<dbReference type="SMART" id="SM00568">
    <property type="entry name" value="GRAM"/>
    <property type="match status" value="1"/>
</dbReference>
<feature type="compositionally biased region" description="Polar residues" evidence="2">
    <location>
        <begin position="867"/>
        <end position="889"/>
    </location>
</feature>
<feature type="region of interest" description="Disordered" evidence="2">
    <location>
        <begin position="255"/>
        <end position="289"/>
    </location>
</feature>
<evidence type="ECO:0000256" key="1">
    <source>
        <dbReference type="SAM" id="Coils"/>
    </source>
</evidence>
<evidence type="ECO:0000259" key="4">
    <source>
        <dbReference type="SMART" id="SM00568"/>
    </source>
</evidence>
<feature type="region of interest" description="Disordered" evidence="2">
    <location>
        <begin position="1212"/>
        <end position="1238"/>
    </location>
</feature>
<feature type="region of interest" description="Disordered" evidence="2">
    <location>
        <begin position="600"/>
        <end position="621"/>
    </location>
</feature>